<organism evidence="1 2">
    <name type="scientific">Algoriphagus aquaeductus</name>
    <dbReference type="NCBI Taxonomy" id="475299"/>
    <lineage>
        <taxon>Bacteria</taxon>
        <taxon>Pseudomonadati</taxon>
        <taxon>Bacteroidota</taxon>
        <taxon>Cytophagia</taxon>
        <taxon>Cytophagales</taxon>
        <taxon>Cyclobacteriaceae</taxon>
        <taxon>Algoriphagus</taxon>
    </lineage>
</organism>
<proteinExistence type="predicted"/>
<keyword evidence="2" id="KW-1185">Reference proteome</keyword>
<comment type="caution">
    <text evidence="1">The sequence shown here is derived from an EMBL/GenBank/DDBJ whole genome shotgun (WGS) entry which is preliminary data.</text>
</comment>
<dbReference type="AlphaFoldDB" id="A0A326S086"/>
<reference evidence="1 2" key="1">
    <citation type="submission" date="2018-06" db="EMBL/GenBank/DDBJ databases">
        <title>Genomic Encyclopedia of Archaeal and Bacterial Type Strains, Phase II (KMG-II): from individual species to whole genera.</title>
        <authorList>
            <person name="Goeker M."/>
        </authorList>
    </citation>
    <scope>NUCLEOTIDE SEQUENCE [LARGE SCALE GENOMIC DNA]</scope>
    <source>
        <strain evidence="1 2">T4</strain>
    </source>
</reference>
<evidence type="ECO:0000313" key="1">
    <source>
        <dbReference type="EMBL" id="PZV87451.1"/>
    </source>
</evidence>
<evidence type="ECO:0000313" key="2">
    <source>
        <dbReference type="Proteomes" id="UP000248917"/>
    </source>
</evidence>
<evidence type="ECO:0008006" key="3">
    <source>
        <dbReference type="Google" id="ProtNLM"/>
    </source>
</evidence>
<dbReference type="RefSeq" id="WP_111391128.1">
    <property type="nucleotide sequence ID" value="NZ_QKTX01000001.1"/>
</dbReference>
<name>A0A326S086_9BACT</name>
<sequence>MIAVIKGDIIHSRKLSNPEPWLIPLQGLFGQWGNTPKTWELVWGDFFQIEINQPEDALKRALQIKTLIKKIQSENSEKTSSPVDVRMAIGIGEKTYTGAKISESSGSAFVFASERFDRLKKDRLNLAIQSPWKEFDLEMNLFFDFAGIIMDHWSISSAELMDIVLNQPSITQTEIGEKLGIKQNSVSGRWNRTHGAKLLEMEALFRQKILNLTK</sequence>
<gene>
    <name evidence="1" type="ORF">CLV31_101324</name>
</gene>
<dbReference type="EMBL" id="QKTX01000001">
    <property type="protein sequence ID" value="PZV87451.1"/>
    <property type="molecule type" value="Genomic_DNA"/>
</dbReference>
<dbReference type="Proteomes" id="UP000248917">
    <property type="component" value="Unassembled WGS sequence"/>
</dbReference>
<dbReference type="OrthoDB" id="7064118at2"/>
<protein>
    <recommendedName>
        <fullName evidence="3">SatD family protein</fullName>
    </recommendedName>
</protein>
<accession>A0A326S086</accession>